<comment type="cofactor">
    <cofactor evidence="1">
        <name>Mg(2+)</name>
        <dbReference type="ChEBI" id="CHEBI:18420"/>
    </cofactor>
</comment>
<evidence type="ECO:0000313" key="4">
    <source>
        <dbReference type="EMBL" id="CAB4162702.1"/>
    </source>
</evidence>
<reference evidence="4" key="1">
    <citation type="submission" date="2020-04" db="EMBL/GenBank/DDBJ databases">
        <authorList>
            <person name="Chiriac C."/>
            <person name="Salcher M."/>
            <person name="Ghai R."/>
            <person name="Kavagutti S V."/>
        </authorList>
    </citation>
    <scope>NUCLEOTIDE SEQUENCE</scope>
</reference>
<name>A0A6J5NV92_9CAUD</name>
<dbReference type="InterPro" id="IPR035901">
    <property type="entry name" value="GIY-YIG_endonuc_sf"/>
</dbReference>
<gene>
    <name evidence="4" type="ORF">UFOVP783_99</name>
</gene>
<dbReference type="EMBL" id="LR796738">
    <property type="protein sequence ID" value="CAB4162702.1"/>
    <property type="molecule type" value="Genomic_DNA"/>
</dbReference>
<evidence type="ECO:0000259" key="3">
    <source>
        <dbReference type="PROSITE" id="PS50164"/>
    </source>
</evidence>
<dbReference type="Gene3D" id="3.40.1440.10">
    <property type="entry name" value="GIY-YIG endonuclease"/>
    <property type="match status" value="1"/>
</dbReference>
<sequence length="99" mass="11195">MNEDPNSGWSVYLLECVRADGRRMIYTGITRNIVKRVEQHALGKGAKCLRGVTVLGVVWHSPRMTKSQALKAEAAVKRLAPVEKRDFKLVSDLVRKYAR</sequence>
<keyword evidence="4" id="KW-0255">Endonuclease</keyword>
<dbReference type="SUPFAM" id="SSF82771">
    <property type="entry name" value="GIY-YIG endonuclease"/>
    <property type="match status" value="1"/>
</dbReference>
<feature type="domain" description="GIY-YIG" evidence="3">
    <location>
        <begin position="7"/>
        <end position="90"/>
    </location>
</feature>
<dbReference type="Pfam" id="PF01541">
    <property type="entry name" value="GIY-YIG"/>
    <property type="match status" value="1"/>
</dbReference>
<proteinExistence type="predicted"/>
<dbReference type="PANTHER" id="PTHR34477">
    <property type="entry name" value="UPF0213 PROTEIN YHBQ"/>
    <property type="match status" value="1"/>
</dbReference>
<protein>
    <submittedName>
        <fullName evidence="4">COG2827 Predicted endonuclease containing a URI domain</fullName>
    </submittedName>
</protein>
<dbReference type="PROSITE" id="PS50164">
    <property type="entry name" value="GIY_YIG"/>
    <property type="match status" value="1"/>
</dbReference>
<evidence type="ECO:0000256" key="2">
    <source>
        <dbReference type="ARBA" id="ARBA00022842"/>
    </source>
</evidence>
<keyword evidence="2" id="KW-0460">Magnesium</keyword>
<dbReference type="GO" id="GO:0004519">
    <property type="term" value="F:endonuclease activity"/>
    <property type="evidence" value="ECO:0007669"/>
    <property type="project" value="UniProtKB-KW"/>
</dbReference>
<dbReference type="PANTHER" id="PTHR34477:SF1">
    <property type="entry name" value="UPF0213 PROTEIN YHBQ"/>
    <property type="match status" value="1"/>
</dbReference>
<dbReference type="CDD" id="cd10456">
    <property type="entry name" value="GIY-YIG_UPF0213"/>
    <property type="match status" value="1"/>
</dbReference>
<accession>A0A6J5NV92</accession>
<evidence type="ECO:0000256" key="1">
    <source>
        <dbReference type="ARBA" id="ARBA00001946"/>
    </source>
</evidence>
<dbReference type="InterPro" id="IPR000305">
    <property type="entry name" value="GIY-YIG_endonuc"/>
</dbReference>
<dbReference type="InterPro" id="IPR050190">
    <property type="entry name" value="UPF0213_domain"/>
</dbReference>
<organism evidence="4">
    <name type="scientific">uncultured Caudovirales phage</name>
    <dbReference type="NCBI Taxonomy" id="2100421"/>
    <lineage>
        <taxon>Viruses</taxon>
        <taxon>Duplodnaviria</taxon>
        <taxon>Heunggongvirae</taxon>
        <taxon>Uroviricota</taxon>
        <taxon>Caudoviricetes</taxon>
        <taxon>Peduoviridae</taxon>
        <taxon>Maltschvirus</taxon>
        <taxon>Maltschvirus maltsch</taxon>
    </lineage>
</organism>
<keyword evidence="4" id="KW-0378">Hydrolase</keyword>
<keyword evidence="4" id="KW-0540">Nuclease</keyword>